<keyword evidence="26" id="KW-1185">Reference proteome</keyword>
<dbReference type="GO" id="GO:0016787">
    <property type="term" value="F:hydrolase activity"/>
    <property type="evidence" value="ECO:0007669"/>
    <property type="project" value="UniProtKB-KW"/>
</dbReference>
<dbReference type="eggNOG" id="COG2050">
    <property type="taxonomic scope" value="Bacteria"/>
</dbReference>
<dbReference type="PANTHER" id="PTHR12418">
    <property type="entry name" value="ACYL-COENZYME A THIOESTERASE THEM4"/>
    <property type="match status" value="1"/>
</dbReference>
<comment type="subcellular location">
    <subcellularLocation>
        <location evidence="3">Cell projection</location>
        <location evidence="3">Ruffle membrane</location>
    </subcellularLocation>
    <subcellularLocation>
        <location evidence="2">Cytoplasm</location>
    </subcellularLocation>
    <subcellularLocation>
        <location evidence="1">Membrane</location>
        <topology evidence="1">Peripheral membrane protein</topology>
    </subcellularLocation>
</comment>
<gene>
    <name evidence="25" type="ORF">HMPREF9453_00020</name>
</gene>
<keyword evidence="7" id="KW-0378">Hydrolase</keyword>
<evidence type="ECO:0000256" key="10">
    <source>
        <dbReference type="ARBA" id="ARBA00023098"/>
    </source>
</evidence>
<comment type="catalytic activity">
    <reaction evidence="20">
        <text>hexadecanoyl-CoA + H2O = hexadecanoate + CoA + H(+)</text>
        <dbReference type="Rhea" id="RHEA:16645"/>
        <dbReference type="ChEBI" id="CHEBI:7896"/>
        <dbReference type="ChEBI" id="CHEBI:15377"/>
        <dbReference type="ChEBI" id="CHEBI:15378"/>
        <dbReference type="ChEBI" id="CHEBI:57287"/>
        <dbReference type="ChEBI" id="CHEBI:57379"/>
        <dbReference type="EC" id="3.1.2.2"/>
    </reaction>
    <physiologicalReaction direction="left-to-right" evidence="20">
        <dbReference type="Rhea" id="RHEA:16646"/>
    </physiologicalReaction>
</comment>
<dbReference type="EC" id="3.1.2.2" evidence="16"/>
<dbReference type="STRING" id="742743.HMPREF9453_00020"/>
<comment type="catalytic activity">
    <reaction evidence="19">
        <text>octanoyl-CoA + H2O = octanoate + CoA + H(+)</text>
        <dbReference type="Rhea" id="RHEA:30143"/>
        <dbReference type="ChEBI" id="CHEBI:15377"/>
        <dbReference type="ChEBI" id="CHEBI:15378"/>
        <dbReference type="ChEBI" id="CHEBI:25646"/>
        <dbReference type="ChEBI" id="CHEBI:57287"/>
        <dbReference type="ChEBI" id="CHEBI:57386"/>
    </reaction>
    <physiologicalReaction direction="left-to-right" evidence="19">
        <dbReference type="Rhea" id="RHEA:30144"/>
    </physiologicalReaction>
</comment>
<comment type="catalytic activity">
    <reaction evidence="14">
        <text>(9Z)-octadecenoyl-CoA + H2O = (9Z)-octadecenoate + CoA + H(+)</text>
        <dbReference type="Rhea" id="RHEA:40139"/>
        <dbReference type="ChEBI" id="CHEBI:15377"/>
        <dbReference type="ChEBI" id="CHEBI:15378"/>
        <dbReference type="ChEBI" id="CHEBI:30823"/>
        <dbReference type="ChEBI" id="CHEBI:57287"/>
        <dbReference type="ChEBI" id="CHEBI:57387"/>
    </reaction>
    <physiologicalReaction direction="left-to-right" evidence="14">
        <dbReference type="Rhea" id="RHEA:40140"/>
    </physiologicalReaction>
</comment>
<evidence type="ECO:0000256" key="17">
    <source>
        <dbReference type="ARBA" id="ARBA00040123"/>
    </source>
</evidence>
<dbReference type="GO" id="GO:0005737">
    <property type="term" value="C:cytoplasm"/>
    <property type="evidence" value="ECO:0007669"/>
    <property type="project" value="UniProtKB-SubCell"/>
</dbReference>
<keyword evidence="8" id="KW-0276">Fatty acid metabolism</keyword>
<dbReference type="InterPro" id="IPR029069">
    <property type="entry name" value="HotDog_dom_sf"/>
</dbReference>
<evidence type="ECO:0000256" key="11">
    <source>
        <dbReference type="ARBA" id="ARBA00023136"/>
    </source>
</evidence>
<evidence type="ECO:0000256" key="6">
    <source>
        <dbReference type="ARBA" id="ARBA00022703"/>
    </source>
</evidence>
<keyword evidence="4" id="KW-1003">Cell membrane</keyword>
<evidence type="ECO:0000256" key="19">
    <source>
        <dbReference type="ARBA" id="ARBA00047588"/>
    </source>
</evidence>
<evidence type="ECO:0000256" key="20">
    <source>
        <dbReference type="ARBA" id="ARBA00047734"/>
    </source>
</evidence>
<sequence length="164" mass="18487">MNQKEPYPLNVREKELLHEEEEKLGRPLTELSGGPAYSMCFACGKENPLGLHLHFFSIPSGCLAFFTPSHEHQSYNDRMHGGLIMTLMDEVMGNYLFLNTGIPAYTGKMETRFRTPVLIGETVKVVCREIRRKGPLSVMEARVLHEDGTVAAEATSHMMFEQKG</sequence>
<feature type="domain" description="Thioesterase" evidence="24">
    <location>
        <begin position="79"/>
        <end position="151"/>
    </location>
</feature>
<keyword evidence="12" id="KW-0966">Cell projection</keyword>
<evidence type="ECO:0000256" key="18">
    <source>
        <dbReference type="ARBA" id="ARBA00043210"/>
    </source>
</evidence>
<evidence type="ECO:0000256" key="15">
    <source>
        <dbReference type="ARBA" id="ARBA00038456"/>
    </source>
</evidence>
<evidence type="ECO:0000256" key="23">
    <source>
        <dbReference type="ARBA" id="ARBA00048180"/>
    </source>
</evidence>
<evidence type="ECO:0000256" key="21">
    <source>
        <dbReference type="ARBA" id="ARBA00047969"/>
    </source>
</evidence>
<dbReference type="HOGENOM" id="CLU_089876_6_2_9"/>
<dbReference type="EMBL" id="ADLT01000001">
    <property type="protein sequence ID" value="EHO63963.1"/>
    <property type="molecule type" value="Genomic_DNA"/>
</dbReference>
<evidence type="ECO:0000256" key="22">
    <source>
        <dbReference type="ARBA" id="ARBA00048074"/>
    </source>
</evidence>
<dbReference type="Gene3D" id="3.10.129.10">
    <property type="entry name" value="Hotdog Thioesterase"/>
    <property type="match status" value="1"/>
</dbReference>
<comment type="catalytic activity">
    <reaction evidence="22">
        <text>dodecanoyl-CoA + H2O = dodecanoate + CoA + H(+)</text>
        <dbReference type="Rhea" id="RHEA:30135"/>
        <dbReference type="ChEBI" id="CHEBI:15377"/>
        <dbReference type="ChEBI" id="CHEBI:15378"/>
        <dbReference type="ChEBI" id="CHEBI:18262"/>
        <dbReference type="ChEBI" id="CHEBI:57287"/>
        <dbReference type="ChEBI" id="CHEBI:57375"/>
    </reaction>
    <physiologicalReaction direction="left-to-right" evidence="22">
        <dbReference type="Rhea" id="RHEA:30136"/>
    </physiologicalReaction>
</comment>
<evidence type="ECO:0000256" key="3">
    <source>
        <dbReference type="ARBA" id="ARBA00004632"/>
    </source>
</evidence>
<evidence type="ECO:0000256" key="8">
    <source>
        <dbReference type="ARBA" id="ARBA00022832"/>
    </source>
</evidence>
<evidence type="ECO:0000313" key="25">
    <source>
        <dbReference type="EMBL" id="EHO63963.1"/>
    </source>
</evidence>
<name>H1CXD2_9FIRM</name>
<accession>H1CXD2</accession>
<dbReference type="AlphaFoldDB" id="H1CXD2"/>
<dbReference type="SUPFAM" id="SSF54637">
    <property type="entry name" value="Thioesterase/thiol ester dehydrase-isomerase"/>
    <property type="match status" value="1"/>
</dbReference>
<comment type="catalytic activity">
    <reaction evidence="23">
        <text>tetradecanoyl-CoA + H2O = tetradecanoate + CoA + H(+)</text>
        <dbReference type="Rhea" id="RHEA:40119"/>
        <dbReference type="ChEBI" id="CHEBI:15377"/>
        <dbReference type="ChEBI" id="CHEBI:15378"/>
        <dbReference type="ChEBI" id="CHEBI:30807"/>
        <dbReference type="ChEBI" id="CHEBI:57287"/>
        <dbReference type="ChEBI" id="CHEBI:57385"/>
    </reaction>
    <physiologicalReaction direction="left-to-right" evidence="23">
        <dbReference type="Rhea" id="RHEA:40120"/>
    </physiologicalReaction>
</comment>
<comment type="catalytic activity">
    <reaction evidence="21">
        <text>decanoyl-CoA + H2O = decanoate + CoA + H(+)</text>
        <dbReference type="Rhea" id="RHEA:40059"/>
        <dbReference type="ChEBI" id="CHEBI:15377"/>
        <dbReference type="ChEBI" id="CHEBI:15378"/>
        <dbReference type="ChEBI" id="CHEBI:27689"/>
        <dbReference type="ChEBI" id="CHEBI:57287"/>
        <dbReference type="ChEBI" id="CHEBI:61430"/>
    </reaction>
    <physiologicalReaction direction="left-to-right" evidence="21">
        <dbReference type="Rhea" id="RHEA:40060"/>
    </physiologicalReaction>
</comment>
<dbReference type="PATRIC" id="fig|742743.3.peg.22"/>
<dbReference type="GO" id="GO:0016020">
    <property type="term" value="C:membrane"/>
    <property type="evidence" value="ECO:0007669"/>
    <property type="project" value="UniProtKB-SubCell"/>
</dbReference>
<keyword evidence="9" id="KW-0809">Transit peptide</keyword>
<evidence type="ECO:0000256" key="13">
    <source>
        <dbReference type="ARBA" id="ARBA00035852"/>
    </source>
</evidence>
<evidence type="ECO:0000256" key="14">
    <source>
        <dbReference type="ARBA" id="ARBA00037002"/>
    </source>
</evidence>
<comment type="catalytic activity">
    <reaction evidence="13">
        <text>(5Z,8Z,11Z,14Z)-eicosatetraenoyl-CoA + H2O = (5Z,8Z,11Z,14Z)-eicosatetraenoate + CoA + H(+)</text>
        <dbReference type="Rhea" id="RHEA:40151"/>
        <dbReference type="ChEBI" id="CHEBI:15377"/>
        <dbReference type="ChEBI" id="CHEBI:15378"/>
        <dbReference type="ChEBI" id="CHEBI:32395"/>
        <dbReference type="ChEBI" id="CHEBI:57287"/>
        <dbReference type="ChEBI" id="CHEBI:57368"/>
    </reaction>
    <physiologicalReaction direction="left-to-right" evidence="13">
        <dbReference type="Rhea" id="RHEA:40152"/>
    </physiologicalReaction>
</comment>
<evidence type="ECO:0000256" key="9">
    <source>
        <dbReference type="ARBA" id="ARBA00022946"/>
    </source>
</evidence>
<dbReference type="InterPro" id="IPR052365">
    <property type="entry name" value="THEM4/THEM5_acyl-CoA_thioest"/>
</dbReference>
<proteinExistence type="inferred from homology"/>
<evidence type="ECO:0000256" key="4">
    <source>
        <dbReference type="ARBA" id="ARBA00022475"/>
    </source>
</evidence>
<evidence type="ECO:0000256" key="12">
    <source>
        <dbReference type="ARBA" id="ARBA00023273"/>
    </source>
</evidence>
<dbReference type="RefSeq" id="WP_008858527.1">
    <property type="nucleotide sequence ID" value="NZ_JH591187.1"/>
</dbReference>
<keyword evidence="6" id="KW-0053">Apoptosis</keyword>
<protein>
    <recommendedName>
        <fullName evidence="17">Acyl-coenzyme A thioesterase THEM4</fullName>
        <ecNumber evidence="16">3.1.2.2</ecNumber>
    </recommendedName>
    <alternativeName>
        <fullName evidence="18">Thioesterase superfamily member 4</fullName>
    </alternativeName>
</protein>
<dbReference type="GO" id="GO:0006631">
    <property type="term" value="P:fatty acid metabolic process"/>
    <property type="evidence" value="ECO:0007669"/>
    <property type="project" value="UniProtKB-KW"/>
</dbReference>
<dbReference type="PANTHER" id="PTHR12418:SF19">
    <property type="entry name" value="ACYL-COENZYME A THIOESTERASE THEM4"/>
    <property type="match status" value="1"/>
</dbReference>
<evidence type="ECO:0000256" key="7">
    <source>
        <dbReference type="ARBA" id="ARBA00022801"/>
    </source>
</evidence>
<keyword evidence="5" id="KW-0963">Cytoplasm</keyword>
<evidence type="ECO:0000259" key="24">
    <source>
        <dbReference type="Pfam" id="PF03061"/>
    </source>
</evidence>
<evidence type="ECO:0000313" key="26">
    <source>
        <dbReference type="Proteomes" id="UP000003277"/>
    </source>
</evidence>
<organism evidence="25 26">
    <name type="scientific">Dialister succinatiphilus YIT 11850</name>
    <dbReference type="NCBI Taxonomy" id="742743"/>
    <lineage>
        <taxon>Bacteria</taxon>
        <taxon>Bacillati</taxon>
        <taxon>Bacillota</taxon>
        <taxon>Negativicutes</taxon>
        <taxon>Veillonellales</taxon>
        <taxon>Veillonellaceae</taxon>
        <taxon>Dialister</taxon>
    </lineage>
</organism>
<reference evidence="25 26" key="1">
    <citation type="submission" date="2011-11" db="EMBL/GenBank/DDBJ databases">
        <title>The Genome Sequence of Dialister succinatiphilus YIT 11850.</title>
        <authorList>
            <consortium name="The Broad Institute Genome Sequencing Platform"/>
            <person name="Earl A."/>
            <person name="Ward D."/>
            <person name="Feldgarden M."/>
            <person name="Gevers D."/>
            <person name="Morotomi M."/>
            <person name="Young S.K."/>
            <person name="Zeng Q."/>
            <person name="Gargeya S."/>
            <person name="Fitzgerald M."/>
            <person name="Haas B."/>
            <person name="Abouelleil A."/>
            <person name="Alvarado L."/>
            <person name="Arachchi H.M."/>
            <person name="Berlin A."/>
            <person name="Brown A."/>
            <person name="Chapman S.B."/>
            <person name="Dunbar C."/>
            <person name="Gearin G."/>
            <person name="Goldberg J."/>
            <person name="Griggs A."/>
            <person name="Gujja S."/>
            <person name="Heiman D."/>
            <person name="Howarth C."/>
            <person name="Lui A."/>
            <person name="MacDonald P.J.P."/>
            <person name="Montmayeur A."/>
            <person name="Murphy C."/>
            <person name="Neiman D."/>
            <person name="Pearson M."/>
            <person name="Priest M."/>
            <person name="Roberts A."/>
            <person name="Saif S."/>
            <person name="Shea T."/>
            <person name="Sisk P."/>
            <person name="Stolte C."/>
            <person name="Sykes S."/>
            <person name="Wortman J."/>
            <person name="Nusbaum C."/>
            <person name="Birren B."/>
        </authorList>
    </citation>
    <scope>NUCLEOTIDE SEQUENCE [LARGE SCALE GENOMIC DNA]</scope>
    <source>
        <strain evidence="25 26">YIT 11850</strain>
    </source>
</reference>
<evidence type="ECO:0000256" key="16">
    <source>
        <dbReference type="ARBA" id="ARBA00038848"/>
    </source>
</evidence>
<comment type="caution">
    <text evidence="25">The sequence shown here is derived from an EMBL/GenBank/DDBJ whole genome shotgun (WGS) entry which is preliminary data.</text>
</comment>
<evidence type="ECO:0000256" key="5">
    <source>
        <dbReference type="ARBA" id="ARBA00022490"/>
    </source>
</evidence>
<evidence type="ECO:0000256" key="1">
    <source>
        <dbReference type="ARBA" id="ARBA00004170"/>
    </source>
</evidence>
<dbReference type="InterPro" id="IPR006683">
    <property type="entry name" value="Thioestr_dom"/>
</dbReference>
<evidence type="ECO:0000256" key="2">
    <source>
        <dbReference type="ARBA" id="ARBA00004496"/>
    </source>
</evidence>
<keyword evidence="10" id="KW-0443">Lipid metabolism</keyword>
<dbReference type="CDD" id="cd03443">
    <property type="entry name" value="PaaI_thioesterase"/>
    <property type="match status" value="1"/>
</dbReference>
<keyword evidence="11" id="KW-0472">Membrane</keyword>
<comment type="similarity">
    <text evidence="15">Belongs to the THEM4/THEM5 thioesterase family.</text>
</comment>
<dbReference type="Proteomes" id="UP000003277">
    <property type="component" value="Unassembled WGS sequence"/>
</dbReference>
<dbReference type="Pfam" id="PF03061">
    <property type="entry name" value="4HBT"/>
    <property type="match status" value="1"/>
</dbReference>